<dbReference type="STRING" id="35608.A0A2U1L9E0"/>
<evidence type="ECO:0000313" key="4">
    <source>
        <dbReference type="Proteomes" id="UP000245207"/>
    </source>
</evidence>
<evidence type="ECO:0000313" key="3">
    <source>
        <dbReference type="EMBL" id="PWA45561.1"/>
    </source>
</evidence>
<keyword evidence="2" id="KW-0472">Membrane</keyword>
<comment type="caution">
    <text evidence="3">The sequence shown here is derived from an EMBL/GenBank/DDBJ whole genome shotgun (WGS) entry which is preliminary data.</text>
</comment>
<evidence type="ECO:0000256" key="1">
    <source>
        <dbReference type="SAM" id="MobiDB-lite"/>
    </source>
</evidence>
<organism evidence="3 4">
    <name type="scientific">Artemisia annua</name>
    <name type="common">Sweet wormwood</name>
    <dbReference type="NCBI Taxonomy" id="35608"/>
    <lineage>
        <taxon>Eukaryota</taxon>
        <taxon>Viridiplantae</taxon>
        <taxon>Streptophyta</taxon>
        <taxon>Embryophyta</taxon>
        <taxon>Tracheophyta</taxon>
        <taxon>Spermatophyta</taxon>
        <taxon>Magnoliopsida</taxon>
        <taxon>eudicotyledons</taxon>
        <taxon>Gunneridae</taxon>
        <taxon>Pentapetalae</taxon>
        <taxon>asterids</taxon>
        <taxon>campanulids</taxon>
        <taxon>Asterales</taxon>
        <taxon>Asteraceae</taxon>
        <taxon>Asteroideae</taxon>
        <taxon>Anthemideae</taxon>
        <taxon>Artemisiinae</taxon>
        <taxon>Artemisia</taxon>
    </lineage>
</organism>
<feature type="compositionally biased region" description="Acidic residues" evidence="1">
    <location>
        <begin position="71"/>
        <end position="82"/>
    </location>
</feature>
<feature type="region of interest" description="Disordered" evidence="1">
    <location>
        <begin position="63"/>
        <end position="99"/>
    </location>
</feature>
<accession>A0A2U1L9E0</accession>
<dbReference type="EMBL" id="PKPP01010700">
    <property type="protein sequence ID" value="PWA45561.1"/>
    <property type="molecule type" value="Genomic_DNA"/>
</dbReference>
<dbReference type="Proteomes" id="UP000245207">
    <property type="component" value="Unassembled WGS sequence"/>
</dbReference>
<dbReference type="AlphaFoldDB" id="A0A2U1L9E0"/>
<sequence>MMIKEMKKSSMMCYVLLEISSAIILSHVVVEQQKFHAQLQWKQQIDIQDLNINIVESLVSPHLQPENEVSKDEDDSGSDNDADDVKCIDGMSTDSHGRDKVRGQKRKFVVFDDQIASASQSLRALKRLARAKSEFDDTSGAKVENEDTSDVTDGILSNEDFQRIKQLKANIRKRMTKEERKALIKAGREDSVKYQSKAAVKQKKTGVLSNKQKEHKKAMPIAAKRSKIEDVNVRKR</sequence>
<feature type="region of interest" description="Disordered" evidence="1">
    <location>
        <begin position="194"/>
        <end position="236"/>
    </location>
</feature>
<reference evidence="3 4" key="1">
    <citation type="journal article" date="2018" name="Mol. Plant">
        <title>The genome of Artemisia annua provides insight into the evolution of Asteraceae family and artemisinin biosynthesis.</title>
        <authorList>
            <person name="Shen Q."/>
            <person name="Zhang L."/>
            <person name="Liao Z."/>
            <person name="Wang S."/>
            <person name="Yan T."/>
            <person name="Shi P."/>
            <person name="Liu M."/>
            <person name="Fu X."/>
            <person name="Pan Q."/>
            <person name="Wang Y."/>
            <person name="Lv Z."/>
            <person name="Lu X."/>
            <person name="Zhang F."/>
            <person name="Jiang W."/>
            <person name="Ma Y."/>
            <person name="Chen M."/>
            <person name="Hao X."/>
            <person name="Li L."/>
            <person name="Tang Y."/>
            <person name="Lv G."/>
            <person name="Zhou Y."/>
            <person name="Sun X."/>
            <person name="Brodelius P.E."/>
            <person name="Rose J.K.C."/>
            <person name="Tang K."/>
        </authorList>
    </citation>
    <scope>NUCLEOTIDE SEQUENCE [LARGE SCALE GENOMIC DNA]</scope>
    <source>
        <strain evidence="4">cv. Huhao1</strain>
        <tissue evidence="3">Leaf</tissue>
    </source>
</reference>
<feature type="compositionally biased region" description="Basic and acidic residues" evidence="1">
    <location>
        <begin position="226"/>
        <end position="236"/>
    </location>
</feature>
<gene>
    <name evidence="3" type="ORF">CTI12_AA515840</name>
</gene>
<feature type="transmembrane region" description="Helical" evidence="2">
    <location>
        <begin position="12"/>
        <end position="30"/>
    </location>
</feature>
<keyword evidence="2" id="KW-1133">Transmembrane helix</keyword>
<name>A0A2U1L9E0_ARTAN</name>
<evidence type="ECO:0000256" key="2">
    <source>
        <dbReference type="SAM" id="Phobius"/>
    </source>
</evidence>
<proteinExistence type="predicted"/>
<dbReference type="OrthoDB" id="1697732at2759"/>
<keyword evidence="4" id="KW-1185">Reference proteome</keyword>
<protein>
    <submittedName>
        <fullName evidence="3">Protein SDA1</fullName>
    </submittedName>
</protein>
<keyword evidence="2" id="KW-0812">Transmembrane</keyword>